<dbReference type="OrthoDB" id="1496095at2"/>
<evidence type="ECO:0000259" key="4">
    <source>
        <dbReference type="PROSITE" id="PS50240"/>
    </source>
</evidence>
<evidence type="ECO:0000256" key="1">
    <source>
        <dbReference type="ARBA" id="ARBA00023157"/>
    </source>
</evidence>
<feature type="domain" description="Peptidase S1" evidence="4">
    <location>
        <begin position="36"/>
        <end position="260"/>
    </location>
</feature>
<dbReference type="InterPro" id="IPR043504">
    <property type="entry name" value="Peptidase_S1_PA_chymotrypsin"/>
</dbReference>
<dbReference type="InterPro" id="IPR033116">
    <property type="entry name" value="TRYPSIN_SER"/>
</dbReference>
<dbReference type="InterPro" id="IPR009003">
    <property type="entry name" value="Peptidase_S1_PA"/>
</dbReference>
<reference evidence="5 6" key="1">
    <citation type="submission" date="2019-06" db="EMBL/GenBank/DDBJ databases">
        <title>Sequencing the genomes of 1000 actinobacteria strains.</title>
        <authorList>
            <person name="Klenk H.-P."/>
        </authorList>
    </citation>
    <scope>NUCLEOTIDE SEQUENCE [LARGE SCALE GENOMIC DNA]</scope>
    <source>
        <strain evidence="5 6">DSM 41649</strain>
    </source>
</reference>
<dbReference type="PANTHER" id="PTHR24252:SF7">
    <property type="entry name" value="HYALIN"/>
    <property type="match status" value="1"/>
</dbReference>
<dbReference type="FunFam" id="2.40.10.10:FF:000002">
    <property type="entry name" value="Transmembrane protease serine"/>
    <property type="match status" value="1"/>
</dbReference>
<dbReference type="Proteomes" id="UP000318416">
    <property type="component" value="Unassembled WGS sequence"/>
</dbReference>
<dbReference type="InterPro" id="IPR001314">
    <property type="entry name" value="Peptidase_S1A"/>
</dbReference>
<feature type="signal peptide" evidence="3">
    <location>
        <begin position="1"/>
        <end position="28"/>
    </location>
</feature>
<evidence type="ECO:0000256" key="2">
    <source>
        <dbReference type="RuleBase" id="RU363034"/>
    </source>
</evidence>
<evidence type="ECO:0000313" key="5">
    <source>
        <dbReference type="EMBL" id="TWE15975.1"/>
    </source>
</evidence>
<dbReference type="InterPro" id="IPR018114">
    <property type="entry name" value="TRYPSIN_HIS"/>
</dbReference>
<feature type="chain" id="PRO_5021825601" evidence="3">
    <location>
        <begin position="29"/>
        <end position="262"/>
    </location>
</feature>
<keyword evidence="6" id="KW-1185">Reference proteome</keyword>
<dbReference type="InterPro" id="IPR001254">
    <property type="entry name" value="Trypsin_dom"/>
</dbReference>
<protein>
    <submittedName>
        <fullName evidence="5">Trypsin</fullName>
    </submittedName>
</protein>
<evidence type="ECO:0000256" key="3">
    <source>
        <dbReference type="SAM" id="SignalP"/>
    </source>
</evidence>
<proteinExistence type="predicted"/>
<keyword evidence="2" id="KW-0378">Hydrolase</keyword>
<keyword evidence="2" id="KW-0720">Serine protease</keyword>
<name>A0A561EK32_9ACTN</name>
<dbReference type="RefSeq" id="WP_145787808.1">
    <property type="nucleotide sequence ID" value="NZ_BAAABR010000026.1"/>
</dbReference>
<dbReference type="CDD" id="cd00190">
    <property type="entry name" value="Tryp_SPc"/>
    <property type="match status" value="1"/>
</dbReference>
<gene>
    <name evidence="5" type="ORF">FB465_0931</name>
</gene>
<organism evidence="5 6">
    <name type="scientific">Kitasatospora atroaurantiaca</name>
    <dbReference type="NCBI Taxonomy" id="285545"/>
    <lineage>
        <taxon>Bacteria</taxon>
        <taxon>Bacillati</taxon>
        <taxon>Actinomycetota</taxon>
        <taxon>Actinomycetes</taxon>
        <taxon>Kitasatosporales</taxon>
        <taxon>Streptomycetaceae</taxon>
        <taxon>Kitasatospora</taxon>
    </lineage>
</organism>
<keyword evidence="3" id="KW-0732">Signal</keyword>
<dbReference type="Gene3D" id="2.40.10.10">
    <property type="entry name" value="Trypsin-like serine proteases"/>
    <property type="match status" value="2"/>
</dbReference>
<keyword evidence="2" id="KW-0645">Protease</keyword>
<dbReference type="AlphaFoldDB" id="A0A561EK32"/>
<dbReference type="PANTHER" id="PTHR24252">
    <property type="entry name" value="ACROSIN-RELATED"/>
    <property type="match status" value="1"/>
</dbReference>
<sequence length="262" mass="26647">MRRQLARWFTVAASAVFAVGALVLPAQAASSPSPSVVGGTRASQGEFPFMVRLSMGCGGALYTRQIVLTAAHCVDGTGSNTGITATVGVVDLRSGSAIKVKSTYVYQSPSFTGAENGNDWALIKLASPVTSSSVTTLPIATSSAYDSGTFTIAGWGATREGGGQQRYLQKATVPFVDDSTCSSAYPGLVTNASICAGYVDAGGVDTCQGDSGGPMFRRDGSGSWIQVGITSWGQGCAEAGYPGVYTQVSTYASAIAAAAAKL</sequence>
<comment type="caution">
    <text evidence="5">The sequence shown here is derived from an EMBL/GenBank/DDBJ whole genome shotgun (WGS) entry which is preliminary data.</text>
</comment>
<dbReference type="PROSITE" id="PS00135">
    <property type="entry name" value="TRYPSIN_SER"/>
    <property type="match status" value="1"/>
</dbReference>
<accession>A0A561EK32</accession>
<dbReference type="PROSITE" id="PS50240">
    <property type="entry name" value="TRYPSIN_DOM"/>
    <property type="match status" value="1"/>
</dbReference>
<evidence type="ECO:0000313" key="6">
    <source>
        <dbReference type="Proteomes" id="UP000318416"/>
    </source>
</evidence>
<dbReference type="PROSITE" id="PS00134">
    <property type="entry name" value="TRYPSIN_HIS"/>
    <property type="match status" value="1"/>
</dbReference>
<dbReference type="PRINTS" id="PR00722">
    <property type="entry name" value="CHYMOTRYPSIN"/>
</dbReference>
<dbReference type="Pfam" id="PF00089">
    <property type="entry name" value="Trypsin"/>
    <property type="match status" value="1"/>
</dbReference>
<dbReference type="GO" id="GO:0004252">
    <property type="term" value="F:serine-type endopeptidase activity"/>
    <property type="evidence" value="ECO:0007669"/>
    <property type="project" value="InterPro"/>
</dbReference>
<dbReference type="SUPFAM" id="SSF50494">
    <property type="entry name" value="Trypsin-like serine proteases"/>
    <property type="match status" value="1"/>
</dbReference>
<dbReference type="GO" id="GO:0006508">
    <property type="term" value="P:proteolysis"/>
    <property type="evidence" value="ECO:0007669"/>
    <property type="project" value="UniProtKB-KW"/>
</dbReference>
<keyword evidence="1" id="KW-1015">Disulfide bond</keyword>
<dbReference type="EMBL" id="VIVR01000001">
    <property type="protein sequence ID" value="TWE15975.1"/>
    <property type="molecule type" value="Genomic_DNA"/>
</dbReference>
<dbReference type="SMART" id="SM00020">
    <property type="entry name" value="Tryp_SPc"/>
    <property type="match status" value="1"/>
</dbReference>